<protein>
    <submittedName>
        <fullName evidence="1">Uncharacterized protein</fullName>
    </submittedName>
</protein>
<accession>A0A0F7RYV9</accession>
<dbReference type="Proteomes" id="UP000242770">
    <property type="component" value="Unassembled WGS sequence"/>
</dbReference>
<dbReference type="EMBL" id="CCFA01002367">
    <property type="protein sequence ID" value="CDS00289.1"/>
    <property type="molecule type" value="Genomic_DNA"/>
</dbReference>
<sequence length="76" mass="8443">MELVHHIQKCVAKVKAEDLNTSSSSSSCPTGTSDPTAASEIRFFAMPKDDPKQRKPDITRATNLLDCIPHLYTRLQ</sequence>
<dbReference type="STRING" id="49012.A0A0F7RYV9"/>
<evidence type="ECO:0000313" key="1">
    <source>
        <dbReference type="EMBL" id="CDS00289.1"/>
    </source>
</evidence>
<keyword evidence="2" id="KW-1185">Reference proteome</keyword>
<name>A0A0F7RYV9_9BASI</name>
<evidence type="ECO:0000313" key="2">
    <source>
        <dbReference type="Proteomes" id="UP000242770"/>
    </source>
</evidence>
<gene>
    <name evidence="1" type="primary">SSCI39930.1</name>
</gene>
<organism evidence="1 2">
    <name type="scientific">Sporisorium scitamineum</name>
    <dbReference type="NCBI Taxonomy" id="49012"/>
    <lineage>
        <taxon>Eukaryota</taxon>
        <taxon>Fungi</taxon>
        <taxon>Dikarya</taxon>
        <taxon>Basidiomycota</taxon>
        <taxon>Ustilaginomycotina</taxon>
        <taxon>Ustilaginomycetes</taxon>
        <taxon>Ustilaginales</taxon>
        <taxon>Ustilaginaceae</taxon>
        <taxon>Sporisorium</taxon>
    </lineage>
</organism>
<reference evidence="2" key="1">
    <citation type="submission" date="2014-06" db="EMBL/GenBank/DDBJ databases">
        <authorList>
            <person name="Berkman P.J."/>
        </authorList>
    </citation>
    <scope>NUCLEOTIDE SEQUENCE [LARGE SCALE GENOMIC DNA]</scope>
</reference>
<dbReference type="AlphaFoldDB" id="A0A0F7RYV9"/>
<proteinExistence type="predicted"/>